<dbReference type="Proteomes" id="UP000239649">
    <property type="component" value="Unassembled WGS sequence"/>
</dbReference>
<comment type="caution">
    <text evidence="2">The sequence shown here is derived from an EMBL/GenBank/DDBJ whole genome shotgun (WGS) entry which is preliminary data.</text>
</comment>
<gene>
    <name evidence="2" type="ORF">C2E20_3294</name>
</gene>
<accession>A0A2P6VGY5</accession>
<organism evidence="2 3">
    <name type="scientific">Micractinium conductrix</name>
    <dbReference type="NCBI Taxonomy" id="554055"/>
    <lineage>
        <taxon>Eukaryota</taxon>
        <taxon>Viridiplantae</taxon>
        <taxon>Chlorophyta</taxon>
        <taxon>core chlorophytes</taxon>
        <taxon>Trebouxiophyceae</taxon>
        <taxon>Chlorellales</taxon>
        <taxon>Chlorellaceae</taxon>
        <taxon>Chlorella clade</taxon>
        <taxon>Micractinium</taxon>
    </lineage>
</organism>
<dbReference type="EMBL" id="LHPF02000007">
    <property type="protein sequence ID" value="PSC73351.1"/>
    <property type="molecule type" value="Genomic_DNA"/>
</dbReference>
<feature type="chain" id="PRO_5015186210" evidence="1">
    <location>
        <begin position="31"/>
        <end position="240"/>
    </location>
</feature>
<evidence type="ECO:0000313" key="3">
    <source>
        <dbReference type="Proteomes" id="UP000239649"/>
    </source>
</evidence>
<sequence>MGRQPAMRAATAAAVCLLALLCGGPLPATAQGLLLSEVRSALTAVANAASAATAAATGSLLGSADAAGLSGALEAAAARRADRLASLTHTAHSTAAMVEAAREARRAALTAGLSSLEAQQAGVGSAMRSLVDGHVSRLRGLGAGLLEGGASWRLGEHLSDHVPPAMGALGDAGMTMHLPLRGGLAAWRDKAVAFDECVSQLHASLSPSRGLSLLTPEERRALVEAWDDGLFECRNGLNLH</sequence>
<evidence type="ECO:0000256" key="1">
    <source>
        <dbReference type="SAM" id="SignalP"/>
    </source>
</evidence>
<protein>
    <submittedName>
        <fullName evidence="2">Uncharacterized protein</fullName>
    </submittedName>
</protein>
<evidence type="ECO:0000313" key="2">
    <source>
        <dbReference type="EMBL" id="PSC73351.1"/>
    </source>
</evidence>
<dbReference type="AlphaFoldDB" id="A0A2P6VGY5"/>
<proteinExistence type="predicted"/>
<keyword evidence="3" id="KW-1185">Reference proteome</keyword>
<name>A0A2P6VGY5_9CHLO</name>
<feature type="signal peptide" evidence="1">
    <location>
        <begin position="1"/>
        <end position="30"/>
    </location>
</feature>
<keyword evidence="1" id="KW-0732">Signal</keyword>
<reference evidence="2 3" key="1">
    <citation type="journal article" date="2018" name="Plant J.">
        <title>Genome sequences of Chlorella sorokiniana UTEX 1602 and Micractinium conductrix SAG 241.80: implications to maltose excretion by a green alga.</title>
        <authorList>
            <person name="Arriola M.B."/>
            <person name="Velmurugan N."/>
            <person name="Zhang Y."/>
            <person name="Plunkett M.H."/>
            <person name="Hondzo H."/>
            <person name="Barney B.M."/>
        </authorList>
    </citation>
    <scope>NUCLEOTIDE SEQUENCE [LARGE SCALE GENOMIC DNA]</scope>
    <source>
        <strain evidence="2 3">SAG 241.80</strain>
    </source>
</reference>